<comment type="caution">
    <text evidence="10">The sequence shown here is derived from an EMBL/GenBank/DDBJ whole genome shotgun (WGS) entry which is preliminary data.</text>
</comment>
<dbReference type="InterPro" id="IPR003838">
    <property type="entry name" value="ABC3_permease_C"/>
</dbReference>
<evidence type="ECO:0000256" key="7">
    <source>
        <dbReference type="SAM" id="MobiDB-lite"/>
    </source>
</evidence>
<feature type="region of interest" description="Disordered" evidence="7">
    <location>
        <begin position="1"/>
        <end position="26"/>
    </location>
</feature>
<dbReference type="EMBL" id="JACHMI010000001">
    <property type="protein sequence ID" value="MBB6549765.1"/>
    <property type="molecule type" value="Genomic_DNA"/>
</dbReference>
<feature type="transmembrane region" description="Helical" evidence="8">
    <location>
        <begin position="706"/>
        <end position="736"/>
    </location>
</feature>
<evidence type="ECO:0000313" key="11">
    <source>
        <dbReference type="Proteomes" id="UP000565579"/>
    </source>
</evidence>
<comment type="similarity">
    <text evidence="6">Belongs to the ABC-4 integral membrane protein family.</text>
</comment>
<comment type="subcellular location">
    <subcellularLocation>
        <location evidence="1">Cell membrane</location>
        <topology evidence="1">Multi-pass membrane protein</topology>
    </subcellularLocation>
</comment>
<feature type="domain" description="ABC3 transporter permease C-terminal" evidence="9">
    <location>
        <begin position="279"/>
        <end position="392"/>
    </location>
</feature>
<gene>
    <name evidence="10" type="ORF">HD593_004560</name>
</gene>
<evidence type="ECO:0000256" key="4">
    <source>
        <dbReference type="ARBA" id="ARBA00022989"/>
    </source>
</evidence>
<sequence>MSPDLGAPPSRGSAGQGTGAVRRAHGSAGQGAGAVWRASRAAVRRRRVQTFVLGIVVFCSTVAIVVALGLLESLSAPFERAFEGQRGAHVVASYDPGEVTPARLAALPRGVEAAAGPFAQAVITIPETFEHLPPGPLTVVGRPSPGGAVDRLDLWAGRWPARPGEIVLDRPANGFFSFLLGVKFTVREGQAFTVVGLASSVSRSSEAWVTPGQAAALRPAVTQMLYRLTAAGTDAEVRAGTAAIAAGLPAGALLGSQSYLVVQRDAGRAAAAFLPFLTVFGVLGLVVAVLIVVNVVSGAVVAGYRHIGLLKALGFTPNQVVAVYLTMVLVPALAGAALGTVAGAVAARPLLDDVGAGVFTVSTSPWVYAATLAGMPAVAVLAALAPALRAHRLTAARAISAGAPPGRGRGLRVQRLLAGAPLPRPVSLGLGLPFGRPGRAALTLAAVVLGAATVTLAAGLSMTMTAYGAAAQRVGHVHTVVHAGQARNHQTPPRHGDAGIEALLRALPGTRYVTADAWVNLHLAGHPQPIQGRFLRGDSGTLGETLVEGRWLRGEGEVVAPSAFLDKRGLAVGDRLTLSLGGGRAEATVVGATMDGSADLIQADWRTLAALAPGQRATQYEVRLSPGTDVESYHAAVRAADPGLYPVAKSATDPTTVAVIGFASVLTVLLGTVSALGVFNTVVLDARERRRDIGVLKSIGMTPRQVTAMMVTSMAALGAAGGLAGIPIGVAAHHLVVPAMADAAGVALPPFMVEVWRAPLLALLTLAGVVIAVLGALVPARSAARLTIATVLHNE</sequence>
<dbReference type="Proteomes" id="UP000565579">
    <property type="component" value="Unassembled WGS sequence"/>
</dbReference>
<dbReference type="Pfam" id="PF02687">
    <property type="entry name" value="FtsX"/>
    <property type="match status" value="2"/>
</dbReference>
<keyword evidence="5 8" id="KW-0472">Membrane</keyword>
<dbReference type="InterPro" id="IPR050250">
    <property type="entry name" value="Macrolide_Exporter_MacB"/>
</dbReference>
<feature type="transmembrane region" description="Helical" evidence="8">
    <location>
        <begin position="321"/>
        <end position="346"/>
    </location>
</feature>
<keyword evidence="4 8" id="KW-1133">Transmembrane helix</keyword>
<keyword evidence="2" id="KW-1003">Cell membrane</keyword>
<evidence type="ECO:0000256" key="6">
    <source>
        <dbReference type="ARBA" id="ARBA00038076"/>
    </source>
</evidence>
<feature type="domain" description="ABC3 transporter permease C-terminal" evidence="9">
    <location>
        <begin position="665"/>
        <end position="787"/>
    </location>
</feature>
<feature type="transmembrane region" description="Helical" evidence="8">
    <location>
        <begin position="756"/>
        <end position="778"/>
    </location>
</feature>
<organism evidence="10 11">
    <name type="scientific">Nonomuraea rubra</name>
    <dbReference type="NCBI Taxonomy" id="46180"/>
    <lineage>
        <taxon>Bacteria</taxon>
        <taxon>Bacillati</taxon>
        <taxon>Actinomycetota</taxon>
        <taxon>Actinomycetes</taxon>
        <taxon>Streptosporangiales</taxon>
        <taxon>Streptosporangiaceae</taxon>
        <taxon>Nonomuraea</taxon>
    </lineage>
</organism>
<accession>A0A7X0TZZ2</accession>
<keyword evidence="3 8" id="KW-0812">Transmembrane</keyword>
<dbReference type="PANTHER" id="PTHR30572:SF4">
    <property type="entry name" value="ABC TRANSPORTER PERMEASE YTRF"/>
    <property type="match status" value="1"/>
</dbReference>
<dbReference type="GO" id="GO:0022857">
    <property type="term" value="F:transmembrane transporter activity"/>
    <property type="evidence" value="ECO:0007669"/>
    <property type="project" value="TreeGrafter"/>
</dbReference>
<proteinExistence type="inferred from homology"/>
<name>A0A7X0TZZ2_9ACTN</name>
<dbReference type="GO" id="GO:0005886">
    <property type="term" value="C:plasma membrane"/>
    <property type="evidence" value="ECO:0007669"/>
    <property type="project" value="UniProtKB-SubCell"/>
</dbReference>
<keyword evidence="11" id="KW-1185">Reference proteome</keyword>
<feature type="transmembrane region" description="Helical" evidence="8">
    <location>
        <begin position="659"/>
        <end position="685"/>
    </location>
</feature>
<evidence type="ECO:0000259" key="9">
    <source>
        <dbReference type="Pfam" id="PF02687"/>
    </source>
</evidence>
<feature type="transmembrane region" description="Helical" evidence="8">
    <location>
        <begin position="273"/>
        <end position="301"/>
    </location>
</feature>
<feature type="transmembrane region" description="Helical" evidence="8">
    <location>
        <begin position="366"/>
        <end position="388"/>
    </location>
</feature>
<protein>
    <submittedName>
        <fullName evidence="10">Putative ABC transport system permease protein</fullName>
    </submittedName>
</protein>
<evidence type="ECO:0000256" key="1">
    <source>
        <dbReference type="ARBA" id="ARBA00004651"/>
    </source>
</evidence>
<evidence type="ECO:0000256" key="8">
    <source>
        <dbReference type="SAM" id="Phobius"/>
    </source>
</evidence>
<feature type="transmembrane region" description="Helical" evidence="8">
    <location>
        <begin position="50"/>
        <end position="71"/>
    </location>
</feature>
<evidence type="ECO:0000256" key="5">
    <source>
        <dbReference type="ARBA" id="ARBA00023136"/>
    </source>
</evidence>
<evidence type="ECO:0000256" key="2">
    <source>
        <dbReference type="ARBA" id="ARBA00022475"/>
    </source>
</evidence>
<dbReference type="PANTHER" id="PTHR30572">
    <property type="entry name" value="MEMBRANE COMPONENT OF TRANSPORTER-RELATED"/>
    <property type="match status" value="1"/>
</dbReference>
<dbReference type="RefSeq" id="WP_221524895.1">
    <property type="nucleotide sequence ID" value="NZ_JACHMI010000001.1"/>
</dbReference>
<evidence type="ECO:0000256" key="3">
    <source>
        <dbReference type="ARBA" id="ARBA00022692"/>
    </source>
</evidence>
<reference evidence="10 11" key="1">
    <citation type="submission" date="2020-08" db="EMBL/GenBank/DDBJ databases">
        <title>Sequencing the genomes of 1000 actinobacteria strains.</title>
        <authorList>
            <person name="Klenk H.-P."/>
        </authorList>
    </citation>
    <scope>NUCLEOTIDE SEQUENCE [LARGE SCALE GENOMIC DNA]</scope>
    <source>
        <strain evidence="10 11">DSM 43768</strain>
    </source>
</reference>
<dbReference type="AlphaFoldDB" id="A0A7X0TZZ2"/>
<feature type="transmembrane region" description="Helical" evidence="8">
    <location>
        <begin position="440"/>
        <end position="462"/>
    </location>
</feature>
<evidence type="ECO:0000313" key="10">
    <source>
        <dbReference type="EMBL" id="MBB6549765.1"/>
    </source>
</evidence>